<dbReference type="PANTHER" id="PTHR12526:SF630">
    <property type="entry name" value="GLYCOSYLTRANSFERASE"/>
    <property type="match status" value="1"/>
</dbReference>
<sequence length="390" mass="43365">MQPQRPLRIIHCFRSPVGGIFRHVRDLVEAHAAAGHQVGILCDSTTGGLYEDSLFDEIRPYLALGLVRMPIHRSISPRDFAALWRGYKEIRSLRPDVLHGHGAKGGAIARLIGSALRVNRYCVARLYSPHGGSLHYSPKSFIGRIVFPLERLQERLTDALVFVCDFERQTYFTKVGEPRERYELIYNGIDDREFEAVEALPDAVDFLYIGMMRDLKGPDLFVDAFARTERLVGRPLSALMVGDGPQQQEYRDFTLEQGLGRRITMRPAMNAREAFALARNIVIPSRAESMPYIVLEALAAQKPVIASRVGGIPEILGKHSAALADPADAQSLAAIMASAIVEKDWSARVMPDPKTFKSRFAASVMTAEVLRLYRDLCRNHSAPAGPQAAT</sequence>
<comment type="caution">
    <text evidence="2">The sequence shown here is derived from an EMBL/GenBank/DDBJ whole genome shotgun (WGS) entry which is preliminary data.</text>
</comment>
<accession>A0A0L8C5L2</accession>
<dbReference type="PANTHER" id="PTHR12526">
    <property type="entry name" value="GLYCOSYLTRANSFERASE"/>
    <property type="match status" value="1"/>
</dbReference>
<reference evidence="3" key="1">
    <citation type="submission" date="2015-07" db="EMBL/GenBank/DDBJ databases">
        <title>Whole genome sequence of an Ensifer adhaerens strain isolated from a cave pool in the Wind Cave National Park.</title>
        <authorList>
            <person name="Eng W.W.H."/>
            <person name="Gan H.M."/>
            <person name="Barton H.A."/>
            <person name="Savka M.A."/>
        </authorList>
    </citation>
    <scope>NUCLEOTIDE SEQUENCE [LARGE SCALE GENOMIC DNA]</scope>
    <source>
        <strain evidence="3">SD006</strain>
    </source>
</reference>
<keyword evidence="2" id="KW-0808">Transferase</keyword>
<dbReference type="AlphaFoldDB" id="A0A0L8C5L2"/>
<dbReference type="CDD" id="cd03801">
    <property type="entry name" value="GT4_PimA-like"/>
    <property type="match status" value="1"/>
</dbReference>
<dbReference type="SUPFAM" id="SSF53756">
    <property type="entry name" value="UDP-Glycosyltransferase/glycogen phosphorylase"/>
    <property type="match status" value="1"/>
</dbReference>
<dbReference type="InterPro" id="IPR028098">
    <property type="entry name" value="Glyco_trans_4-like_N"/>
</dbReference>
<dbReference type="GO" id="GO:0016757">
    <property type="term" value="F:glycosyltransferase activity"/>
    <property type="evidence" value="ECO:0007669"/>
    <property type="project" value="UniProtKB-ARBA"/>
</dbReference>
<name>A0A0L8C5L2_ENSAD</name>
<dbReference type="PATRIC" id="fig|106592.7.peg.233"/>
<gene>
    <name evidence="2" type="ORF">AC244_01080</name>
</gene>
<evidence type="ECO:0000259" key="1">
    <source>
        <dbReference type="Pfam" id="PF13439"/>
    </source>
</evidence>
<evidence type="ECO:0000313" key="3">
    <source>
        <dbReference type="Proteomes" id="UP000037425"/>
    </source>
</evidence>
<dbReference type="Pfam" id="PF13439">
    <property type="entry name" value="Glyco_transf_4"/>
    <property type="match status" value="1"/>
</dbReference>
<dbReference type="EMBL" id="LGAP01000001">
    <property type="protein sequence ID" value="KOF22181.1"/>
    <property type="molecule type" value="Genomic_DNA"/>
</dbReference>
<evidence type="ECO:0000313" key="2">
    <source>
        <dbReference type="EMBL" id="KOF22181.1"/>
    </source>
</evidence>
<organism evidence="2 3">
    <name type="scientific">Ensifer adhaerens</name>
    <name type="common">Sinorhizobium morelense</name>
    <dbReference type="NCBI Taxonomy" id="106592"/>
    <lineage>
        <taxon>Bacteria</taxon>
        <taxon>Pseudomonadati</taxon>
        <taxon>Pseudomonadota</taxon>
        <taxon>Alphaproteobacteria</taxon>
        <taxon>Hyphomicrobiales</taxon>
        <taxon>Rhizobiaceae</taxon>
        <taxon>Sinorhizobium/Ensifer group</taxon>
        <taxon>Ensifer</taxon>
    </lineage>
</organism>
<feature type="domain" description="Glycosyltransferase subfamily 4-like N-terminal" evidence="1">
    <location>
        <begin position="17"/>
        <end position="191"/>
    </location>
</feature>
<dbReference type="Pfam" id="PF13692">
    <property type="entry name" value="Glyco_trans_1_4"/>
    <property type="match status" value="1"/>
</dbReference>
<dbReference type="RefSeq" id="WP_053247004.1">
    <property type="nucleotide sequence ID" value="NZ_LGAP01000001.1"/>
</dbReference>
<dbReference type="Gene3D" id="3.40.50.2000">
    <property type="entry name" value="Glycogen Phosphorylase B"/>
    <property type="match status" value="2"/>
</dbReference>
<protein>
    <submittedName>
        <fullName evidence="2">Glycosyl transferase</fullName>
    </submittedName>
</protein>
<dbReference type="Proteomes" id="UP000037425">
    <property type="component" value="Unassembled WGS sequence"/>
</dbReference>
<dbReference type="OrthoDB" id="9806708at2"/>
<proteinExistence type="predicted"/>